<comment type="caution">
    <text evidence="3">The sequence shown here is derived from an EMBL/GenBank/DDBJ whole genome shotgun (WGS) entry which is preliminary data.</text>
</comment>
<keyword evidence="4" id="KW-1185">Reference proteome</keyword>
<evidence type="ECO:0000256" key="1">
    <source>
        <dbReference type="SAM" id="Phobius"/>
    </source>
</evidence>
<evidence type="ECO:0000259" key="2">
    <source>
        <dbReference type="Pfam" id="PF09851"/>
    </source>
</evidence>
<accession>A0A8J7Z8K4</accession>
<keyword evidence="1" id="KW-1133">Transmembrane helix</keyword>
<dbReference type="InterPro" id="IPR018649">
    <property type="entry name" value="SHOCT"/>
</dbReference>
<dbReference type="Pfam" id="PF09851">
    <property type="entry name" value="SHOCT"/>
    <property type="match status" value="1"/>
</dbReference>
<evidence type="ECO:0000313" key="4">
    <source>
        <dbReference type="Proteomes" id="UP000646053"/>
    </source>
</evidence>
<dbReference type="AlphaFoldDB" id="A0A8J7Z8K4"/>
<organism evidence="3 4">
    <name type="scientific">Myxacorys almedinensis A</name>
    <dbReference type="NCBI Taxonomy" id="2690445"/>
    <lineage>
        <taxon>Bacteria</taxon>
        <taxon>Bacillati</taxon>
        <taxon>Cyanobacteriota</taxon>
        <taxon>Cyanophyceae</taxon>
        <taxon>Leptolyngbyales</taxon>
        <taxon>Leptolyngbyaceae</taxon>
        <taxon>Myxacorys</taxon>
        <taxon>Myxacorys almedinensis</taxon>
    </lineage>
</organism>
<keyword evidence="1" id="KW-0472">Membrane</keyword>
<gene>
    <name evidence="3" type="ORF">GS601_21970</name>
</gene>
<proteinExistence type="predicted"/>
<keyword evidence="1" id="KW-0812">Transmembrane</keyword>
<dbReference type="Proteomes" id="UP000646053">
    <property type="component" value="Unassembled WGS sequence"/>
</dbReference>
<feature type="transmembrane region" description="Helical" evidence="1">
    <location>
        <begin position="44"/>
        <end position="69"/>
    </location>
</feature>
<sequence>MLAKPRSRRVAALLALAGAIPMVGGFHLVGLHKLYLGQRWWCLIYVAFALTGSKVAWIAGIFDAIFYLVQNPDEFDANFNNGVMPEAATSVGIFATSPTSVNRISETLRDLDQLREDGLISEYEFEQKRRKLLEKIG</sequence>
<dbReference type="EMBL" id="WVIE01000045">
    <property type="protein sequence ID" value="NDJ19916.1"/>
    <property type="molecule type" value="Genomic_DNA"/>
</dbReference>
<feature type="domain" description="SHOCT" evidence="2">
    <location>
        <begin position="107"/>
        <end position="133"/>
    </location>
</feature>
<name>A0A8J7Z8K4_9CYAN</name>
<evidence type="ECO:0000313" key="3">
    <source>
        <dbReference type="EMBL" id="NDJ19916.1"/>
    </source>
</evidence>
<protein>
    <recommendedName>
        <fullName evidence="2">SHOCT domain-containing protein</fullName>
    </recommendedName>
</protein>
<reference evidence="3" key="1">
    <citation type="submission" date="2019-12" db="EMBL/GenBank/DDBJ databases">
        <title>High-Quality draft genome sequences of three cyanobacteria isolated from the limestone walls of the Old Cathedral of Coimbra.</title>
        <authorList>
            <person name="Tiago I."/>
            <person name="Soares F."/>
            <person name="Portugal A."/>
        </authorList>
    </citation>
    <scope>NUCLEOTIDE SEQUENCE</scope>
    <source>
        <strain evidence="3">A</strain>
    </source>
</reference>